<dbReference type="InterPro" id="IPR029058">
    <property type="entry name" value="AB_hydrolase_fold"/>
</dbReference>
<gene>
    <name evidence="2" type="ORF">BG011_010132</name>
</gene>
<dbReference type="InterPro" id="IPR050228">
    <property type="entry name" value="Carboxylesterase_BioH"/>
</dbReference>
<evidence type="ECO:0000313" key="2">
    <source>
        <dbReference type="EMBL" id="KAG0248572.1"/>
    </source>
</evidence>
<keyword evidence="3" id="KW-1185">Reference proteome</keyword>
<dbReference type="EMBL" id="JAAAJA010000964">
    <property type="protein sequence ID" value="KAG0248572.1"/>
    <property type="molecule type" value="Genomic_DNA"/>
</dbReference>
<feature type="domain" description="AB hydrolase-1" evidence="1">
    <location>
        <begin position="12"/>
        <end position="217"/>
    </location>
</feature>
<dbReference type="Proteomes" id="UP000726737">
    <property type="component" value="Unassembled WGS sequence"/>
</dbReference>
<proteinExistence type="predicted"/>
<accession>A0A9P6PLZ8</accession>
<evidence type="ECO:0000313" key="3">
    <source>
        <dbReference type="Proteomes" id="UP000726737"/>
    </source>
</evidence>
<reference evidence="2" key="1">
    <citation type="journal article" date="2020" name="Fungal Divers.">
        <title>Resolving the Mortierellaceae phylogeny through synthesis of multi-gene phylogenetics and phylogenomics.</title>
        <authorList>
            <person name="Vandepol N."/>
            <person name="Liber J."/>
            <person name="Desiro A."/>
            <person name="Na H."/>
            <person name="Kennedy M."/>
            <person name="Barry K."/>
            <person name="Grigoriev I.V."/>
            <person name="Miller A.N."/>
            <person name="O'Donnell K."/>
            <person name="Stajich J.E."/>
            <person name="Bonito G."/>
        </authorList>
    </citation>
    <scope>NUCLEOTIDE SEQUENCE</scope>
    <source>
        <strain evidence="2">KOD948</strain>
    </source>
</reference>
<name>A0A9P6PLZ8_9FUNG</name>
<comment type="caution">
    <text evidence="2">The sequence shown here is derived from an EMBL/GenBank/DDBJ whole genome shotgun (WGS) entry which is preliminary data.</text>
</comment>
<dbReference type="AlphaFoldDB" id="A0A9P6PLZ8"/>
<sequence length="231" mass="25943">MLNRDVLEETFDWLTYTKDALSVVDALDLKKPVGIGHSFGASALIMAELTRPGTFSAIVAIDPTMFPQSFKINAPLDDHPMASLAMRRRDHWKSRAEAKKKMLEKQFFQVWDHQALDIYLEYGMRDVLNKDGSMGITLKCPKFQEAITFASASNAIYDAFERLNEIDIPVCIITGENSEINTPDLVAMKKERCKHGYVATVKGGGHLFPMEKPAETACHISSFLDRLNLKS</sequence>
<protein>
    <recommendedName>
        <fullName evidence="1">AB hydrolase-1 domain-containing protein</fullName>
    </recommendedName>
</protein>
<evidence type="ECO:0000259" key="1">
    <source>
        <dbReference type="Pfam" id="PF12697"/>
    </source>
</evidence>
<organism evidence="2 3">
    <name type="scientific">Mortierella polycephala</name>
    <dbReference type="NCBI Taxonomy" id="41804"/>
    <lineage>
        <taxon>Eukaryota</taxon>
        <taxon>Fungi</taxon>
        <taxon>Fungi incertae sedis</taxon>
        <taxon>Mucoromycota</taxon>
        <taxon>Mortierellomycotina</taxon>
        <taxon>Mortierellomycetes</taxon>
        <taxon>Mortierellales</taxon>
        <taxon>Mortierellaceae</taxon>
        <taxon>Mortierella</taxon>
    </lineage>
</organism>
<dbReference type="Pfam" id="PF12697">
    <property type="entry name" value="Abhydrolase_6"/>
    <property type="match status" value="1"/>
</dbReference>
<dbReference type="OrthoDB" id="94039at2759"/>
<dbReference type="PANTHER" id="PTHR43194:SF2">
    <property type="entry name" value="PEROXISOMAL MEMBRANE PROTEIN LPX1"/>
    <property type="match status" value="1"/>
</dbReference>
<dbReference type="PANTHER" id="PTHR43194">
    <property type="entry name" value="HYDROLASE ALPHA/BETA FOLD FAMILY"/>
    <property type="match status" value="1"/>
</dbReference>
<dbReference type="Gene3D" id="3.40.50.1820">
    <property type="entry name" value="alpha/beta hydrolase"/>
    <property type="match status" value="1"/>
</dbReference>
<dbReference type="InterPro" id="IPR000073">
    <property type="entry name" value="AB_hydrolase_1"/>
</dbReference>
<dbReference type="SUPFAM" id="SSF53474">
    <property type="entry name" value="alpha/beta-Hydrolases"/>
    <property type="match status" value="1"/>
</dbReference>